<name>A0A3B6QBN6_WHEAT</name>
<keyword evidence="1" id="KW-0732">Signal</keyword>
<dbReference type="Gramene" id="TraesCAD_scaffold_009403_01G000300.1">
    <property type="protein sequence ID" value="TraesCAD_scaffold_009403_01G000300.1"/>
    <property type="gene ID" value="TraesCAD_scaffold_009403_01G000300"/>
</dbReference>
<dbReference type="Gramene" id="TraesROB_scaffold_028648_01G000300.1">
    <property type="protein sequence ID" value="TraesROB_scaffold_028648_01G000300.1"/>
    <property type="gene ID" value="TraesROB_scaffold_028648_01G000300"/>
</dbReference>
<evidence type="ECO:0000313" key="2">
    <source>
        <dbReference type="EnsemblPlants" id="TraesCS6D02G027900.1"/>
    </source>
</evidence>
<dbReference type="Gramene" id="TraesCLE_scaffold_011054_01G000300.1">
    <property type="protein sequence ID" value="TraesCLE_scaffold_011054_01G000300.1"/>
    <property type="gene ID" value="TraesCLE_scaffold_011054_01G000300"/>
</dbReference>
<reference evidence="2" key="1">
    <citation type="submission" date="2018-08" db="EMBL/GenBank/DDBJ databases">
        <authorList>
            <person name="Rossello M."/>
        </authorList>
    </citation>
    <scope>NUCLEOTIDE SEQUENCE [LARGE SCALE GENOMIC DNA]</scope>
    <source>
        <strain evidence="2">cv. Chinese Spring</strain>
    </source>
</reference>
<proteinExistence type="predicted"/>
<reference evidence="2" key="2">
    <citation type="submission" date="2018-10" db="UniProtKB">
        <authorList>
            <consortium name="EnsemblPlants"/>
        </authorList>
    </citation>
    <scope>IDENTIFICATION</scope>
</reference>
<organism evidence="2">
    <name type="scientific">Triticum aestivum</name>
    <name type="common">Wheat</name>
    <dbReference type="NCBI Taxonomy" id="4565"/>
    <lineage>
        <taxon>Eukaryota</taxon>
        <taxon>Viridiplantae</taxon>
        <taxon>Streptophyta</taxon>
        <taxon>Embryophyta</taxon>
        <taxon>Tracheophyta</taxon>
        <taxon>Spermatophyta</taxon>
        <taxon>Magnoliopsida</taxon>
        <taxon>Liliopsida</taxon>
        <taxon>Poales</taxon>
        <taxon>Poaceae</taxon>
        <taxon>BOP clade</taxon>
        <taxon>Pooideae</taxon>
        <taxon>Triticodae</taxon>
        <taxon>Triticeae</taxon>
        <taxon>Triticinae</taxon>
        <taxon>Triticum</taxon>
    </lineage>
</organism>
<dbReference type="Gramene" id="TraesWEE_scaffold_025162_01G000200.1">
    <property type="protein sequence ID" value="TraesWEE_scaffold_025162_01G000200.1"/>
    <property type="gene ID" value="TraesWEE_scaffold_025162_01G000200"/>
</dbReference>
<keyword evidence="3" id="KW-1185">Reference proteome</keyword>
<dbReference type="AlphaFoldDB" id="A0A3B6QBN6"/>
<evidence type="ECO:0000313" key="3">
    <source>
        <dbReference type="Proteomes" id="UP000019116"/>
    </source>
</evidence>
<dbReference type="Gramene" id="TraesCS6D03G0054400.1">
    <property type="protein sequence ID" value="TraesCS6D03G0054400.1.CDS"/>
    <property type="gene ID" value="TraesCS6D03G0054400"/>
</dbReference>
<sequence length="101" mass="10799">MVKQTAPVRVVTLLLIICLLAAEARGQIIDGGDEKISLPNGLCVHDEGSTSCSGDKPYCYCCLLGYYCYETMDACKEECLKKLSRSPSSAQSGDGNAFPIA</sequence>
<feature type="chain" id="PRO_5043179282" description="Embryo surrounding factor 1 brassicaceae domain-containing protein" evidence="1">
    <location>
        <begin position="27"/>
        <end position="101"/>
    </location>
</feature>
<accession>A0A3B6QBN6</accession>
<dbReference type="Proteomes" id="UP000019116">
    <property type="component" value="Chromosome 6D"/>
</dbReference>
<dbReference type="Gramene" id="TraesCS6D02G027900.1">
    <property type="protein sequence ID" value="TraesCS6D02G027900.1"/>
    <property type="gene ID" value="TraesCS6D02G027900"/>
</dbReference>
<protein>
    <recommendedName>
        <fullName evidence="4">Embryo surrounding factor 1 brassicaceae domain-containing protein</fullName>
    </recommendedName>
</protein>
<dbReference type="EnsemblPlants" id="TraesCS6D02G027900.1">
    <property type="protein sequence ID" value="TraesCS6D02G027900.1"/>
    <property type="gene ID" value="TraesCS6D02G027900"/>
</dbReference>
<evidence type="ECO:0008006" key="4">
    <source>
        <dbReference type="Google" id="ProtNLM"/>
    </source>
</evidence>
<feature type="signal peptide" evidence="1">
    <location>
        <begin position="1"/>
        <end position="26"/>
    </location>
</feature>
<evidence type="ECO:0000256" key="1">
    <source>
        <dbReference type="SAM" id="SignalP"/>
    </source>
</evidence>